<sequence>MPQNPTPAAAGDTKASDHFQSDFAEATLKAVREDGLYRHVEFAAPKSMSHLILVTWPYNLLVAGSHGSFHFERFGPDTEDMFAWLRGIRVEPDRWASKLVNGRSSVAEYDRSRMITTIKERVAEAIENDWAPEGLEHAVRQEILGSHRLDMKDTAFQLLSGFEHGGKYEAKCECGKQVERDSYGAALTWRSLGHDLNGLGGGHDVEIRQTAGFDFDDLSEWDVDKLSYPFVYQCHAASWAIGQYDAASKPVAARAPR</sequence>
<protein>
    <recommendedName>
        <fullName evidence="3">DUF4375 domain-containing protein</fullName>
    </recommendedName>
</protein>
<dbReference type="Proteomes" id="UP001431429">
    <property type="component" value="Unassembled WGS sequence"/>
</dbReference>
<dbReference type="RefSeq" id="WP_250922959.1">
    <property type="nucleotide sequence ID" value="NZ_JAMQAW010000042.1"/>
</dbReference>
<accession>A0ABT0UZ95</accession>
<keyword evidence="2" id="KW-1185">Reference proteome</keyword>
<evidence type="ECO:0000313" key="1">
    <source>
        <dbReference type="EMBL" id="MCM2392633.1"/>
    </source>
</evidence>
<proteinExistence type="predicted"/>
<evidence type="ECO:0008006" key="3">
    <source>
        <dbReference type="Google" id="ProtNLM"/>
    </source>
</evidence>
<name>A0ABT0UZ95_9ACTN</name>
<organism evidence="1 2">
    <name type="scientific">Streptomyces albipurpureus</name>
    <dbReference type="NCBI Taxonomy" id="2897419"/>
    <lineage>
        <taxon>Bacteria</taxon>
        <taxon>Bacillati</taxon>
        <taxon>Actinomycetota</taxon>
        <taxon>Actinomycetes</taxon>
        <taxon>Kitasatosporales</taxon>
        <taxon>Streptomycetaceae</taxon>
        <taxon>Streptomyces</taxon>
    </lineage>
</organism>
<evidence type="ECO:0000313" key="2">
    <source>
        <dbReference type="Proteomes" id="UP001431429"/>
    </source>
</evidence>
<reference evidence="1" key="1">
    <citation type="submission" date="2022-06" db="EMBL/GenBank/DDBJ databases">
        <title>Genome public.</title>
        <authorList>
            <person name="Sun Q."/>
        </authorList>
    </citation>
    <scope>NUCLEOTIDE SEQUENCE</scope>
    <source>
        <strain evidence="1">CWNU-1</strain>
    </source>
</reference>
<comment type="caution">
    <text evidence="1">The sequence shown here is derived from an EMBL/GenBank/DDBJ whole genome shotgun (WGS) entry which is preliminary data.</text>
</comment>
<gene>
    <name evidence="1" type="ORF">NBG84_30845</name>
</gene>
<dbReference type="EMBL" id="JAMQAW010000042">
    <property type="protein sequence ID" value="MCM2392633.1"/>
    <property type="molecule type" value="Genomic_DNA"/>
</dbReference>